<sequence length="77" mass="8701">MSFRWLPYEGKRHAVHRGLQPGDDGETLCGTAVSPVPERTPVSEWPASWHECPGCDGEWRQREEIPLRCNRIAACAL</sequence>
<dbReference type="Proteomes" id="UP000325787">
    <property type="component" value="Chromosome"/>
</dbReference>
<dbReference type="InterPro" id="IPR031795">
    <property type="entry name" value="Zf-HC3"/>
</dbReference>
<dbReference type="AlphaFoldDB" id="A0A5Q0H3Q1"/>
<dbReference type="Pfam" id="PF16827">
    <property type="entry name" value="zf-HC3"/>
    <property type="match status" value="1"/>
</dbReference>
<dbReference type="RefSeq" id="WP_084717074.1">
    <property type="nucleotide sequence ID" value="NZ_CP034550.1"/>
</dbReference>
<keyword evidence="2" id="KW-1185">Reference proteome</keyword>
<evidence type="ECO:0008006" key="3">
    <source>
        <dbReference type="Google" id="ProtNLM"/>
    </source>
</evidence>
<organism evidence="1 2">
    <name type="scientific">Saccharothrix syringae</name>
    <name type="common">Nocardiopsis syringae</name>
    <dbReference type="NCBI Taxonomy" id="103733"/>
    <lineage>
        <taxon>Bacteria</taxon>
        <taxon>Bacillati</taxon>
        <taxon>Actinomycetota</taxon>
        <taxon>Actinomycetes</taxon>
        <taxon>Pseudonocardiales</taxon>
        <taxon>Pseudonocardiaceae</taxon>
        <taxon>Saccharothrix</taxon>
    </lineage>
</organism>
<dbReference type="KEGG" id="ssyi:EKG83_26170"/>
<name>A0A5Q0H3Q1_SACSY</name>
<dbReference type="EMBL" id="CP034550">
    <property type="protein sequence ID" value="QFZ20440.1"/>
    <property type="molecule type" value="Genomic_DNA"/>
</dbReference>
<evidence type="ECO:0000313" key="2">
    <source>
        <dbReference type="Proteomes" id="UP000325787"/>
    </source>
</evidence>
<proteinExistence type="predicted"/>
<protein>
    <recommendedName>
        <fullName evidence="3">Zinc-finger domain-containing protein</fullName>
    </recommendedName>
</protein>
<accession>A0A5Q0H3Q1</accession>
<dbReference type="Gene3D" id="2.30.30.990">
    <property type="entry name" value="Malonyl-[acyl-carrier protein] O-methyltransferase, zinc-finger motif"/>
    <property type="match status" value="1"/>
</dbReference>
<reference evidence="2" key="1">
    <citation type="journal article" date="2021" name="Curr. Microbiol.">
        <title>Complete genome of nocamycin-producing strain Saccharothrix syringae NRRL B-16468 reveals the biosynthetic potential for secondary metabolites.</title>
        <authorList>
            <person name="Mo X."/>
            <person name="Yang S."/>
        </authorList>
    </citation>
    <scope>NUCLEOTIDE SEQUENCE [LARGE SCALE GENOMIC DNA]</scope>
    <source>
        <strain evidence="2">ATCC 51364 / DSM 43886 / JCM 6844 / KCTC 9398 / NBRC 14523 / NRRL B-16468 / INA 2240</strain>
    </source>
</reference>
<gene>
    <name evidence="1" type="ORF">EKG83_26170</name>
</gene>
<dbReference type="OrthoDB" id="3556580at2"/>
<evidence type="ECO:0000313" key="1">
    <source>
        <dbReference type="EMBL" id="QFZ20440.1"/>
    </source>
</evidence>